<protein>
    <submittedName>
        <fullName evidence="3">Uncharacterized protein</fullName>
    </submittedName>
</protein>
<dbReference type="InterPro" id="IPR036770">
    <property type="entry name" value="Ankyrin_rpt-contain_sf"/>
</dbReference>
<reference evidence="3 4" key="1">
    <citation type="submission" date="2024-02" db="EMBL/GenBank/DDBJ databases">
        <authorList>
            <person name="Chen Y."/>
            <person name="Shah S."/>
            <person name="Dougan E. K."/>
            <person name="Thang M."/>
            <person name="Chan C."/>
        </authorList>
    </citation>
    <scope>NUCLEOTIDE SEQUENCE [LARGE SCALE GENOMIC DNA]</scope>
</reference>
<dbReference type="PANTHER" id="PTHR24193:SF121">
    <property type="entry name" value="ADA2A-CONTAINING COMPLEX COMPONENT 3, ISOFORM D"/>
    <property type="match status" value="1"/>
</dbReference>
<keyword evidence="2" id="KW-0040">ANK repeat</keyword>
<dbReference type="Proteomes" id="UP001642484">
    <property type="component" value="Unassembled WGS sequence"/>
</dbReference>
<evidence type="ECO:0000256" key="1">
    <source>
        <dbReference type="ARBA" id="ARBA00022737"/>
    </source>
</evidence>
<dbReference type="EMBL" id="CAXAMN010021112">
    <property type="protein sequence ID" value="CAK9057138.1"/>
    <property type="molecule type" value="Genomic_DNA"/>
</dbReference>
<dbReference type="InterPro" id="IPR050663">
    <property type="entry name" value="Ankyrin-SOCS_Box"/>
</dbReference>
<evidence type="ECO:0000313" key="4">
    <source>
        <dbReference type="Proteomes" id="UP001642484"/>
    </source>
</evidence>
<sequence length="350" mass="37375">MAPGAAPNDGAPCGPCGWTTWSIPEDRDLFHAAMHNDVRTVKTVLQHGVPMPSTADKLLLVSAARDRWKTVDLMMDHGCEVSSSTTRCGEGALQIAASRGNWREVVKLLETGVDLTSDAAIGAFGLAAKTNRPEVLERCLALGMTLDTWGGHKAFLDAAAGGHVEVLKVLVSHGASLSSWVAQEAVRCAIEKERKEVLHFLVQSGFDVTGELGDLLLENAAARNDICLMQLLLNKGADFRWMGEAALSSSGRCSSWEALHFLVLAEVPLDSWAAMSAGILLAPAEGGKASPTTAKTDGLVDLIFIRLIALPTTGSFNFLDMINLRPKAFEQLCREGARHPGEEVPQGGLL</sequence>
<dbReference type="SMART" id="SM00248">
    <property type="entry name" value="ANK"/>
    <property type="match status" value="5"/>
</dbReference>
<organism evidence="3 4">
    <name type="scientific">Durusdinium trenchii</name>
    <dbReference type="NCBI Taxonomy" id="1381693"/>
    <lineage>
        <taxon>Eukaryota</taxon>
        <taxon>Sar</taxon>
        <taxon>Alveolata</taxon>
        <taxon>Dinophyceae</taxon>
        <taxon>Suessiales</taxon>
        <taxon>Symbiodiniaceae</taxon>
        <taxon>Durusdinium</taxon>
    </lineage>
</organism>
<dbReference type="SUPFAM" id="SSF48403">
    <property type="entry name" value="Ankyrin repeat"/>
    <property type="match status" value="1"/>
</dbReference>
<comment type="caution">
    <text evidence="3">The sequence shown here is derived from an EMBL/GenBank/DDBJ whole genome shotgun (WGS) entry which is preliminary data.</text>
</comment>
<keyword evidence="1" id="KW-0677">Repeat</keyword>
<keyword evidence="4" id="KW-1185">Reference proteome</keyword>
<dbReference type="InterPro" id="IPR002110">
    <property type="entry name" value="Ankyrin_rpt"/>
</dbReference>
<evidence type="ECO:0000313" key="3">
    <source>
        <dbReference type="EMBL" id="CAK9057138.1"/>
    </source>
</evidence>
<name>A0ABP0N130_9DINO</name>
<accession>A0ABP0N130</accession>
<dbReference type="PANTHER" id="PTHR24193">
    <property type="entry name" value="ANKYRIN REPEAT PROTEIN"/>
    <property type="match status" value="1"/>
</dbReference>
<dbReference type="Gene3D" id="1.25.40.20">
    <property type="entry name" value="Ankyrin repeat-containing domain"/>
    <property type="match status" value="1"/>
</dbReference>
<proteinExistence type="predicted"/>
<evidence type="ECO:0000256" key="2">
    <source>
        <dbReference type="ARBA" id="ARBA00023043"/>
    </source>
</evidence>
<gene>
    <name evidence="3" type="ORF">CCMP2556_LOCUS28236</name>
</gene>